<gene>
    <name evidence="1" type="ORF">CFAM422_010195</name>
</gene>
<evidence type="ECO:0000313" key="2">
    <source>
        <dbReference type="Proteomes" id="UP000801864"/>
    </source>
</evidence>
<accession>A0A9P4X8V5</accession>
<proteinExistence type="predicted"/>
<dbReference type="Proteomes" id="UP000801864">
    <property type="component" value="Unassembled WGS sequence"/>
</dbReference>
<dbReference type="EMBL" id="QLNT01000019">
    <property type="protein sequence ID" value="KAF3063255.1"/>
    <property type="molecule type" value="Genomic_DNA"/>
</dbReference>
<evidence type="ECO:0000313" key="1">
    <source>
        <dbReference type="EMBL" id="KAF3063255.1"/>
    </source>
</evidence>
<name>A0A9P4X8V5_9HYPO</name>
<protein>
    <submittedName>
        <fullName evidence="1">Uncharacterized protein</fullName>
    </submittedName>
</protein>
<comment type="caution">
    <text evidence="1">The sequence shown here is derived from an EMBL/GenBank/DDBJ whole genome shotgun (WGS) entry which is preliminary data.</text>
</comment>
<keyword evidence="2" id="KW-1185">Reference proteome</keyword>
<organism evidence="1 2">
    <name type="scientific">Trichoderma lentiforme</name>
    <dbReference type="NCBI Taxonomy" id="1567552"/>
    <lineage>
        <taxon>Eukaryota</taxon>
        <taxon>Fungi</taxon>
        <taxon>Dikarya</taxon>
        <taxon>Ascomycota</taxon>
        <taxon>Pezizomycotina</taxon>
        <taxon>Sordariomycetes</taxon>
        <taxon>Hypocreomycetidae</taxon>
        <taxon>Hypocreales</taxon>
        <taxon>Hypocreaceae</taxon>
        <taxon>Trichoderma</taxon>
    </lineage>
</organism>
<sequence length="69" mass="7994">MNNRQSKSSVHVVLDKEVLKPFNMTVTICNNETGMRVLDSRKTLEVVMGIWSEDGSHGDKEEKQRKYRI</sequence>
<dbReference type="AlphaFoldDB" id="A0A9P4X8V5"/>
<reference evidence="1 2" key="1">
    <citation type="submission" date="2018-06" db="EMBL/GenBank/DDBJ databases">
        <title>Genome analysis of cellulolytic fungus Trichoderma lentiforme CFAM-422.</title>
        <authorList>
            <person name="Steindorff A.S."/>
            <person name="Formighieri E.F."/>
            <person name="Midorikawa G.E.O."/>
            <person name="Tamietti M.S."/>
            <person name="Ramos E.Z."/>
            <person name="Silva A.S."/>
            <person name="Bon E.P.S."/>
            <person name="Mendes T.D."/>
            <person name="Damaso M.C.T."/>
            <person name="Favaro L.C.L."/>
        </authorList>
    </citation>
    <scope>NUCLEOTIDE SEQUENCE [LARGE SCALE GENOMIC DNA]</scope>
    <source>
        <strain evidence="1 2">CFAM-422</strain>
    </source>
</reference>